<reference evidence="2" key="1">
    <citation type="submission" date="2018-08" db="EMBL/GenBank/DDBJ databases">
        <authorList>
            <person name="Rodrigo-Torres L."/>
            <person name="Arahal R. D."/>
            <person name="Lucena T."/>
        </authorList>
    </citation>
    <scope>NUCLEOTIDE SEQUENCE [LARGE SCALE GENOMIC DNA]</scope>
    <source>
        <strain evidence="2">CECT 7235</strain>
    </source>
</reference>
<evidence type="ECO:0000313" key="1">
    <source>
        <dbReference type="EMBL" id="SUZ33308.1"/>
    </source>
</evidence>
<protein>
    <submittedName>
        <fullName evidence="1">Uncharacterized protein</fullName>
    </submittedName>
</protein>
<gene>
    <name evidence="1" type="ORF">ROE7235_03077</name>
</gene>
<dbReference type="EMBL" id="UIHC01000044">
    <property type="protein sequence ID" value="SUZ33308.1"/>
    <property type="molecule type" value="Genomic_DNA"/>
</dbReference>
<keyword evidence="2" id="KW-1185">Reference proteome</keyword>
<dbReference type="Proteomes" id="UP000272908">
    <property type="component" value="Unassembled WGS sequence"/>
</dbReference>
<evidence type="ECO:0000313" key="2">
    <source>
        <dbReference type="Proteomes" id="UP000272908"/>
    </source>
</evidence>
<sequence>MLWISKDGFVGLLEDEGDGQAICCQSGPDVCGAKFNTVGGKLPVRLRHRARGNQLQRTFASRSEG</sequence>
<name>A0A3B0MIC4_9RHOB</name>
<organism evidence="1 2">
    <name type="scientific">Roseinatronobacter ekhonensis</name>
    <dbReference type="NCBI Taxonomy" id="254356"/>
    <lineage>
        <taxon>Bacteria</taxon>
        <taxon>Pseudomonadati</taxon>
        <taxon>Pseudomonadota</taxon>
        <taxon>Alphaproteobacteria</taxon>
        <taxon>Rhodobacterales</taxon>
        <taxon>Paracoccaceae</taxon>
        <taxon>Roseinatronobacter</taxon>
    </lineage>
</organism>
<proteinExistence type="predicted"/>
<dbReference type="AlphaFoldDB" id="A0A3B0MIC4"/>
<accession>A0A3B0MIC4</accession>